<reference evidence="2" key="1">
    <citation type="submission" date="2023-07" db="EMBL/GenBank/DDBJ databases">
        <title>30 novel species of actinomycetes from the DSMZ collection.</title>
        <authorList>
            <person name="Nouioui I."/>
        </authorList>
    </citation>
    <scope>NUCLEOTIDE SEQUENCE [LARGE SCALE GENOMIC DNA]</scope>
    <source>
        <strain evidence="2">DSM 44918</strain>
    </source>
</reference>
<gene>
    <name evidence="1" type="ORF">RNC47_26865</name>
</gene>
<evidence type="ECO:0000313" key="1">
    <source>
        <dbReference type="EMBL" id="MDT0321961.1"/>
    </source>
</evidence>
<comment type="caution">
    <text evidence="1">The sequence shown here is derived from an EMBL/GenBank/DDBJ whole genome shotgun (WGS) entry which is preliminary data.</text>
</comment>
<evidence type="ECO:0000313" key="2">
    <source>
        <dbReference type="Proteomes" id="UP001183420"/>
    </source>
</evidence>
<dbReference type="EMBL" id="JAVREM010000051">
    <property type="protein sequence ID" value="MDT0321961.1"/>
    <property type="molecule type" value="Genomic_DNA"/>
</dbReference>
<name>A0ABU2LWL1_9ACTN</name>
<organism evidence="1 2">
    <name type="scientific">Streptomyces millisiae</name>
    <dbReference type="NCBI Taxonomy" id="3075542"/>
    <lineage>
        <taxon>Bacteria</taxon>
        <taxon>Bacillati</taxon>
        <taxon>Actinomycetota</taxon>
        <taxon>Actinomycetes</taxon>
        <taxon>Kitasatosporales</taxon>
        <taxon>Streptomycetaceae</taxon>
        <taxon>Streptomyces</taxon>
    </lineage>
</organism>
<dbReference type="Proteomes" id="UP001183420">
    <property type="component" value="Unassembled WGS sequence"/>
</dbReference>
<proteinExistence type="predicted"/>
<sequence length="92" mass="9997">MRSAYDQSHGGSATPIYDSLCAEYRRLFRALPGDRTGEEELRFVGFSTIRPIHGAGSGGWRDYGRHHELAPPVYGYPPAQLVAPAALPPGSL</sequence>
<accession>A0ABU2LWL1</accession>
<dbReference type="RefSeq" id="WP_311602332.1">
    <property type="nucleotide sequence ID" value="NZ_JAVREM010000051.1"/>
</dbReference>
<protein>
    <submittedName>
        <fullName evidence="1">Uncharacterized protein</fullName>
    </submittedName>
</protein>
<keyword evidence="2" id="KW-1185">Reference proteome</keyword>